<evidence type="ECO:0000256" key="1">
    <source>
        <dbReference type="ARBA" id="ARBA00022737"/>
    </source>
</evidence>
<dbReference type="Proteomes" id="UP000243217">
    <property type="component" value="Unassembled WGS sequence"/>
</dbReference>
<dbReference type="PRINTS" id="PR01415">
    <property type="entry name" value="ANKYRIN"/>
</dbReference>
<sequence>MGQVNGNERPSGSTPLHLAARNGHKGVVLKLLSSGANVNQKDIKFGETPLQAAARNGHHDIVQILVNTGAHRL</sequence>
<proteinExistence type="predicted"/>
<dbReference type="PROSITE" id="PS50088">
    <property type="entry name" value="ANK_REPEAT"/>
    <property type="match status" value="2"/>
</dbReference>
<evidence type="ECO:0000256" key="2">
    <source>
        <dbReference type="ARBA" id="ARBA00023043"/>
    </source>
</evidence>
<accession>A0A1V9Y448</accession>
<evidence type="ECO:0000256" key="3">
    <source>
        <dbReference type="PROSITE-ProRule" id="PRU00023"/>
    </source>
</evidence>
<evidence type="ECO:0000313" key="4">
    <source>
        <dbReference type="EMBL" id="OQR80489.1"/>
    </source>
</evidence>
<evidence type="ECO:0000313" key="5">
    <source>
        <dbReference type="Proteomes" id="UP000243217"/>
    </source>
</evidence>
<dbReference type="STRING" id="74557.A0A1V9Y448"/>
<dbReference type="InterPro" id="IPR036770">
    <property type="entry name" value="Ankyrin_rpt-contain_sf"/>
</dbReference>
<keyword evidence="2 3" id="KW-0040">ANK repeat</keyword>
<name>A0A1V9Y448_9STRA</name>
<dbReference type="Pfam" id="PF00023">
    <property type="entry name" value="Ank"/>
    <property type="match status" value="2"/>
</dbReference>
<dbReference type="EMBL" id="JNBS01005234">
    <property type="protein sequence ID" value="OQR80489.1"/>
    <property type="molecule type" value="Genomic_DNA"/>
</dbReference>
<gene>
    <name evidence="4" type="ORF">THRCLA_23475</name>
</gene>
<keyword evidence="1" id="KW-0677">Repeat</keyword>
<dbReference type="PANTHER" id="PTHR24171:SF9">
    <property type="entry name" value="ANKYRIN REPEAT DOMAIN-CONTAINING PROTEIN 39"/>
    <property type="match status" value="1"/>
</dbReference>
<reference evidence="4 5" key="1">
    <citation type="journal article" date="2014" name="Genome Biol. Evol.">
        <title>The secreted proteins of Achlya hypogyna and Thraustotheca clavata identify the ancestral oomycete secretome and reveal gene acquisitions by horizontal gene transfer.</title>
        <authorList>
            <person name="Misner I."/>
            <person name="Blouin N."/>
            <person name="Leonard G."/>
            <person name="Richards T.A."/>
            <person name="Lane C.E."/>
        </authorList>
    </citation>
    <scope>NUCLEOTIDE SEQUENCE [LARGE SCALE GENOMIC DNA]</scope>
    <source>
        <strain evidence="4 5">ATCC 34112</strain>
    </source>
</reference>
<feature type="repeat" description="ANK" evidence="3">
    <location>
        <begin position="11"/>
        <end position="43"/>
    </location>
</feature>
<dbReference type="SMART" id="SM00248">
    <property type="entry name" value="ANK"/>
    <property type="match status" value="2"/>
</dbReference>
<dbReference type="SUPFAM" id="SSF48403">
    <property type="entry name" value="Ankyrin repeat"/>
    <property type="match status" value="1"/>
</dbReference>
<organism evidence="4 5">
    <name type="scientific">Thraustotheca clavata</name>
    <dbReference type="NCBI Taxonomy" id="74557"/>
    <lineage>
        <taxon>Eukaryota</taxon>
        <taxon>Sar</taxon>
        <taxon>Stramenopiles</taxon>
        <taxon>Oomycota</taxon>
        <taxon>Saprolegniomycetes</taxon>
        <taxon>Saprolegniales</taxon>
        <taxon>Achlyaceae</taxon>
        <taxon>Thraustotheca</taxon>
    </lineage>
</organism>
<dbReference type="PANTHER" id="PTHR24171">
    <property type="entry name" value="ANKYRIN REPEAT DOMAIN-CONTAINING PROTEIN 39-RELATED"/>
    <property type="match status" value="1"/>
</dbReference>
<dbReference type="Gene3D" id="1.25.40.20">
    <property type="entry name" value="Ankyrin repeat-containing domain"/>
    <property type="match status" value="1"/>
</dbReference>
<dbReference type="PROSITE" id="PS50297">
    <property type="entry name" value="ANK_REP_REGION"/>
    <property type="match status" value="2"/>
</dbReference>
<dbReference type="InterPro" id="IPR002110">
    <property type="entry name" value="Ankyrin_rpt"/>
</dbReference>
<protein>
    <submittedName>
        <fullName evidence="4">Uncharacterized protein</fullName>
    </submittedName>
</protein>
<dbReference type="OrthoDB" id="73683at2759"/>
<keyword evidence="5" id="KW-1185">Reference proteome</keyword>
<dbReference type="AlphaFoldDB" id="A0A1V9Y448"/>
<comment type="caution">
    <text evidence="4">The sequence shown here is derived from an EMBL/GenBank/DDBJ whole genome shotgun (WGS) entry which is preliminary data.</text>
</comment>
<feature type="repeat" description="ANK" evidence="3">
    <location>
        <begin position="45"/>
        <end position="73"/>
    </location>
</feature>